<gene>
    <name evidence="2" type="ORF">SPHINGO391_350120</name>
</gene>
<dbReference type="Proteomes" id="UP000326857">
    <property type="component" value="Unassembled WGS sequence"/>
</dbReference>
<reference evidence="2 3" key="1">
    <citation type="submission" date="2019-09" db="EMBL/GenBank/DDBJ databases">
        <authorList>
            <person name="Dittami M. S."/>
        </authorList>
    </citation>
    <scope>NUCLEOTIDE SEQUENCE [LARGE SCALE GENOMIC DNA]</scope>
    <source>
        <strain evidence="2">SPHINGO391</strain>
    </source>
</reference>
<accession>A0A5E7Y5I2</accession>
<evidence type="ECO:0000313" key="3">
    <source>
        <dbReference type="Proteomes" id="UP000326857"/>
    </source>
</evidence>
<dbReference type="AlphaFoldDB" id="A0A5E7Y5I2"/>
<evidence type="ECO:0000256" key="1">
    <source>
        <dbReference type="SAM" id="MobiDB-lite"/>
    </source>
</evidence>
<evidence type="ECO:0000313" key="2">
    <source>
        <dbReference type="EMBL" id="VVT00805.1"/>
    </source>
</evidence>
<organism evidence="2 3">
    <name type="scientific">Sphingomonas aurantiaca</name>
    <dbReference type="NCBI Taxonomy" id="185949"/>
    <lineage>
        <taxon>Bacteria</taxon>
        <taxon>Pseudomonadati</taxon>
        <taxon>Pseudomonadota</taxon>
        <taxon>Alphaproteobacteria</taxon>
        <taxon>Sphingomonadales</taxon>
        <taxon>Sphingomonadaceae</taxon>
        <taxon>Sphingomonas</taxon>
    </lineage>
</organism>
<feature type="region of interest" description="Disordered" evidence="1">
    <location>
        <begin position="43"/>
        <end position="69"/>
    </location>
</feature>
<protein>
    <submittedName>
        <fullName evidence="2">Uncharacterized protein</fullName>
    </submittedName>
</protein>
<proteinExistence type="predicted"/>
<dbReference type="EMBL" id="CABVLI010000029">
    <property type="protein sequence ID" value="VVT00805.1"/>
    <property type="molecule type" value="Genomic_DNA"/>
</dbReference>
<feature type="compositionally biased region" description="Gly residues" evidence="1">
    <location>
        <begin position="56"/>
        <end position="69"/>
    </location>
</feature>
<sequence length="69" mass="7359">MAASFQAAVILTKVRIQSREGRRLEPWVLTFVRMTEASVKLTTDEVRSRCDPPPQGGGGAEGDGGGGTR</sequence>
<name>A0A5E7Y5I2_9SPHN</name>